<reference evidence="1 2" key="1">
    <citation type="submission" date="2020-05" db="EMBL/GenBank/DDBJ databases">
        <title>Identification and distribution of gene clusters putatively required for synthesis of sphingolipid metabolism inhibitors in phylogenetically diverse species of the filamentous fungus Fusarium.</title>
        <authorList>
            <person name="Kim H.-S."/>
            <person name="Busman M."/>
            <person name="Brown D.W."/>
            <person name="Divon H."/>
            <person name="Uhlig S."/>
            <person name="Proctor R.H."/>
        </authorList>
    </citation>
    <scope>NUCLEOTIDE SEQUENCE [LARGE SCALE GENOMIC DNA]</scope>
    <source>
        <strain evidence="1 2">NRRL 13617</strain>
    </source>
</reference>
<proteinExistence type="predicted"/>
<dbReference type="AlphaFoldDB" id="A0A8H5IJM7"/>
<dbReference type="Proteomes" id="UP000582016">
    <property type="component" value="Unassembled WGS sequence"/>
</dbReference>
<protein>
    <recommendedName>
        <fullName evidence="3">F-box domain-containing protein</fullName>
    </recommendedName>
</protein>
<accession>A0A8H5IJM7</accession>
<dbReference type="Gene3D" id="3.80.10.10">
    <property type="entry name" value="Ribonuclease Inhibitor"/>
    <property type="match status" value="1"/>
</dbReference>
<comment type="caution">
    <text evidence="1">The sequence shown here is derived from an EMBL/GenBank/DDBJ whole genome shotgun (WGS) entry which is preliminary data.</text>
</comment>
<evidence type="ECO:0000313" key="1">
    <source>
        <dbReference type="EMBL" id="KAF5537110.1"/>
    </source>
</evidence>
<organism evidence="1 2">
    <name type="scientific">Fusarium phyllophilum</name>
    <dbReference type="NCBI Taxonomy" id="47803"/>
    <lineage>
        <taxon>Eukaryota</taxon>
        <taxon>Fungi</taxon>
        <taxon>Dikarya</taxon>
        <taxon>Ascomycota</taxon>
        <taxon>Pezizomycotina</taxon>
        <taxon>Sordariomycetes</taxon>
        <taxon>Hypocreomycetidae</taxon>
        <taxon>Hypocreales</taxon>
        <taxon>Nectriaceae</taxon>
        <taxon>Fusarium</taxon>
        <taxon>Fusarium fujikuroi species complex</taxon>
    </lineage>
</organism>
<dbReference type="EMBL" id="JAAOAQ010000690">
    <property type="protein sequence ID" value="KAF5537110.1"/>
    <property type="molecule type" value="Genomic_DNA"/>
</dbReference>
<sequence>MEFDHDRDVRKQSLVLDTVMQGRPRASNCKLLQVPAEILADIVDLLSDDKTSLGSLALVNSDCRQLVRCCQFAEVNFDYSLQAKQLASHFVENKLSKPGIGACIRRVTFASHPHHFAQSHRELYEAWYGEDSESVTDEKRRALYDQAGKDNFFEKITRCSAQHIDLDGPSIDDAWSLTPPLTPSIWPLRSLRLNVSMALDKQHEIEEKDETEMHHMTTFFSALFQLCSQTLESLTWTHIDLERKYDVLVSIGDTAVSFPRLRYLRTDFVELDSVAISSLFAAPLKSLDLDHMVLQNPSTFDCEPLRDLEDFVVSFPPRDASALRHIAKFISQHTGLRRLYLHEASADMEGIPYLGDVILPTLTSCDFGNLRSLHLAWEESQIPQKSLQIIGRLVSLEQLSLSAARVTGRDISGLLIIANYAVTSACSRDSPNWQ</sequence>
<dbReference type="OrthoDB" id="3257981at2759"/>
<dbReference type="SUPFAM" id="SSF52047">
    <property type="entry name" value="RNI-like"/>
    <property type="match status" value="1"/>
</dbReference>
<evidence type="ECO:0008006" key="3">
    <source>
        <dbReference type="Google" id="ProtNLM"/>
    </source>
</evidence>
<gene>
    <name evidence="1" type="ORF">FPHYL_12800</name>
</gene>
<dbReference type="InterPro" id="IPR032675">
    <property type="entry name" value="LRR_dom_sf"/>
</dbReference>
<name>A0A8H5IJM7_9HYPO</name>
<keyword evidence="2" id="KW-1185">Reference proteome</keyword>
<evidence type="ECO:0000313" key="2">
    <source>
        <dbReference type="Proteomes" id="UP000582016"/>
    </source>
</evidence>